<dbReference type="Pfam" id="PF00295">
    <property type="entry name" value="Glyco_hydro_28"/>
    <property type="match status" value="1"/>
</dbReference>
<keyword evidence="9" id="KW-0961">Cell wall biogenesis/degradation</keyword>
<dbReference type="Gene3D" id="2.160.20.10">
    <property type="entry name" value="Single-stranded right-handed beta-helix, Pectin lyase-like"/>
    <property type="match status" value="1"/>
</dbReference>
<comment type="caution">
    <text evidence="14">The sequence shown here is derived from an EMBL/GenBank/DDBJ whole genome shotgun (WGS) entry which is preliminary data.</text>
</comment>
<accession>A0AAV0EI58</accession>
<evidence type="ECO:0000256" key="7">
    <source>
        <dbReference type="ARBA" id="ARBA00022801"/>
    </source>
</evidence>
<protein>
    <recommendedName>
        <fullName evidence="3">endo-polygalacturonase</fullName>
        <ecNumber evidence="3">3.2.1.15</ecNumber>
    </recommendedName>
    <alternativeName>
        <fullName evidence="11">Pectinase</fullName>
    </alternativeName>
</protein>
<dbReference type="FunFam" id="2.160.20.10:FF:000028">
    <property type="entry name" value="Polygalacturonase QRT2"/>
    <property type="match status" value="1"/>
</dbReference>
<dbReference type="GO" id="GO:0009830">
    <property type="term" value="P:cell wall modification involved in abscission"/>
    <property type="evidence" value="ECO:0007669"/>
    <property type="project" value="UniProtKB-ARBA"/>
</dbReference>
<sequence length="456" mass="50728">MLVTIKNILVIVISTLSFFIASSINNTGLFETGILSLHHHHHHHHHRHKKHHNCHKPNHISVRKHKHVFNVDAFGAKGDGITDDSKAFKRAWSKFCKSRGGILVIPRKRTYLLSPMHFNGPCQPNLNLNLHGTIKASGDKDDYRKDREHWLKFNNLRNFAVKGGGVVDGNGHVWWKESCKVKTTETCDSGITPFAMTFQNGINISVKGLLFRNSQRMHLVFSNSQMVRASNLVIKAPGDSPNTDGIHVSRTTDVVISDSFIGTGDDCISIVNGSTNVKVLRVICGPGHGISIGSLGKHENLEEHVSNVDVKTVMLKGTTNGVRIKTWQGGKGSARNIKFENVVMQNVTNPIIIDQYYCDKPRDKIGDNLPCVEKEQAVQVSDVVYRNIRGTSAKEVAIKLECSEMVPCRGILLQNVHLMRERAGAVKAKCSNVKYETKGSVFPRCQDTYTSHSPLL</sequence>
<evidence type="ECO:0000256" key="5">
    <source>
        <dbReference type="ARBA" id="ARBA00022525"/>
    </source>
</evidence>
<name>A0AAV0EI58_9ASTE</name>
<feature type="active site" evidence="12">
    <location>
        <position position="288"/>
    </location>
</feature>
<dbReference type="Proteomes" id="UP001152523">
    <property type="component" value="Unassembled WGS sequence"/>
</dbReference>
<evidence type="ECO:0000256" key="3">
    <source>
        <dbReference type="ARBA" id="ARBA00012736"/>
    </source>
</evidence>
<comment type="similarity">
    <text evidence="2 13">Belongs to the glycosyl hydrolase 28 family.</text>
</comment>
<dbReference type="SUPFAM" id="SSF51126">
    <property type="entry name" value="Pectin lyase-like"/>
    <property type="match status" value="1"/>
</dbReference>
<evidence type="ECO:0000256" key="4">
    <source>
        <dbReference type="ARBA" id="ARBA00022512"/>
    </source>
</evidence>
<dbReference type="InterPro" id="IPR006626">
    <property type="entry name" value="PbH1"/>
</dbReference>
<evidence type="ECO:0000256" key="11">
    <source>
        <dbReference type="ARBA" id="ARBA00083621"/>
    </source>
</evidence>
<dbReference type="EMBL" id="CAMAPF010000928">
    <property type="protein sequence ID" value="CAH9122897.1"/>
    <property type="molecule type" value="Genomic_DNA"/>
</dbReference>
<dbReference type="InterPro" id="IPR000743">
    <property type="entry name" value="Glyco_hydro_28"/>
</dbReference>
<evidence type="ECO:0000256" key="13">
    <source>
        <dbReference type="RuleBase" id="RU361169"/>
    </source>
</evidence>
<evidence type="ECO:0000313" key="14">
    <source>
        <dbReference type="EMBL" id="CAH9122897.1"/>
    </source>
</evidence>
<dbReference type="SMART" id="SM00710">
    <property type="entry name" value="PbH1"/>
    <property type="match status" value="5"/>
</dbReference>
<evidence type="ECO:0000256" key="10">
    <source>
        <dbReference type="ARBA" id="ARBA00034074"/>
    </source>
</evidence>
<dbReference type="PROSITE" id="PS00502">
    <property type="entry name" value="POLYGALACTURONASE"/>
    <property type="match status" value="1"/>
</dbReference>
<dbReference type="GO" id="GO:0004650">
    <property type="term" value="F:polygalacturonase activity"/>
    <property type="evidence" value="ECO:0007669"/>
    <property type="project" value="UniProtKB-EC"/>
</dbReference>
<dbReference type="GO" id="GO:0009901">
    <property type="term" value="P:anther dehiscence"/>
    <property type="evidence" value="ECO:0007669"/>
    <property type="project" value="UniProtKB-ARBA"/>
</dbReference>
<dbReference type="GO" id="GO:0010047">
    <property type="term" value="P:fruit dehiscence"/>
    <property type="evidence" value="ECO:0007669"/>
    <property type="project" value="UniProtKB-ARBA"/>
</dbReference>
<comment type="catalytic activity">
    <reaction evidence="10">
        <text>(1,4-alpha-D-galacturonosyl)n+m + H2O = (1,4-alpha-D-galacturonosyl)n + (1,4-alpha-D-galacturonosyl)m.</text>
        <dbReference type="EC" id="3.2.1.15"/>
    </reaction>
</comment>
<keyword evidence="8 13" id="KW-0326">Glycosidase</keyword>
<gene>
    <name evidence="14" type="ORF">CEPIT_LOCUS24808</name>
</gene>
<dbReference type="EC" id="3.2.1.15" evidence="3"/>
<reference evidence="14" key="1">
    <citation type="submission" date="2022-07" db="EMBL/GenBank/DDBJ databases">
        <authorList>
            <person name="Macas J."/>
            <person name="Novak P."/>
            <person name="Neumann P."/>
        </authorList>
    </citation>
    <scope>NUCLEOTIDE SEQUENCE</scope>
</reference>
<evidence type="ECO:0000313" key="15">
    <source>
        <dbReference type="Proteomes" id="UP001152523"/>
    </source>
</evidence>
<keyword evidence="4" id="KW-0134">Cell wall</keyword>
<evidence type="ECO:0000256" key="6">
    <source>
        <dbReference type="ARBA" id="ARBA00022729"/>
    </source>
</evidence>
<evidence type="ECO:0000256" key="2">
    <source>
        <dbReference type="ARBA" id="ARBA00008834"/>
    </source>
</evidence>
<proteinExistence type="inferred from homology"/>
<dbReference type="InterPro" id="IPR011050">
    <property type="entry name" value="Pectin_lyase_fold/virulence"/>
</dbReference>
<evidence type="ECO:0000256" key="12">
    <source>
        <dbReference type="PROSITE-ProRule" id="PRU10052"/>
    </source>
</evidence>
<dbReference type="AlphaFoldDB" id="A0AAV0EI58"/>
<dbReference type="PANTHER" id="PTHR31375">
    <property type="match status" value="1"/>
</dbReference>
<organism evidence="14 15">
    <name type="scientific">Cuscuta epithymum</name>
    <dbReference type="NCBI Taxonomy" id="186058"/>
    <lineage>
        <taxon>Eukaryota</taxon>
        <taxon>Viridiplantae</taxon>
        <taxon>Streptophyta</taxon>
        <taxon>Embryophyta</taxon>
        <taxon>Tracheophyta</taxon>
        <taxon>Spermatophyta</taxon>
        <taxon>Magnoliopsida</taxon>
        <taxon>eudicotyledons</taxon>
        <taxon>Gunneridae</taxon>
        <taxon>Pentapetalae</taxon>
        <taxon>asterids</taxon>
        <taxon>lamiids</taxon>
        <taxon>Solanales</taxon>
        <taxon>Convolvulaceae</taxon>
        <taxon>Cuscuteae</taxon>
        <taxon>Cuscuta</taxon>
        <taxon>Cuscuta subgen. Cuscuta</taxon>
    </lineage>
</organism>
<keyword evidence="5" id="KW-0964">Secreted</keyword>
<comment type="subcellular location">
    <subcellularLocation>
        <location evidence="1">Secreted</location>
        <location evidence="1">Cell wall</location>
    </subcellularLocation>
</comment>
<keyword evidence="15" id="KW-1185">Reference proteome</keyword>
<evidence type="ECO:0000256" key="9">
    <source>
        <dbReference type="ARBA" id="ARBA00023316"/>
    </source>
</evidence>
<dbReference type="InterPro" id="IPR012334">
    <property type="entry name" value="Pectin_lyas_fold"/>
</dbReference>
<evidence type="ECO:0000256" key="8">
    <source>
        <dbReference type="ARBA" id="ARBA00023295"/>
    </source>
</evidence>
<evidence type="ECO:0000256" key="1">
    <source>
        <dbReference type="ARBA" id="ARBA00004191"/>
    </source>
</evidence>
<keyword evidence="7 13" id="KW-0378">Hydrolase</keyword>
<keyword evidence="6" id="KW-0732">Signal</keyword>
<dbReference type="GO" id="GO:0005975">
    <property type="term" value="P:carbohydrate metabolic process"/>
    <property type="evidence" value="ECO:0007669"/>
    <property type="project" value="InterPro"/>
</dbReference>